<name>I0HKA1_RUBGI</name>
<dbReference type="InterPro" id="IPR037151">
    <property type="entry name" value="AlkB-like_sf"/>
</dbReference>
<dbReference type="PATRIC" id="fig|983917.3.peg.87"/>
<dbReference type="GO" id="GO:0032451">
    <property type="term" value="F:demethylase activity"/>
    <property type="evidence" value="ECO:0007669"/>
    <property type="project" value="TreeGrafter"/>
</dbReference>
<dbReference type="Gene3D" id="2.60.120.590">
    <property type="entry name" value="Alpha-ketoglutarate-dependent dioxygenase AlkB-like"/>
    <property type="match status" value="1"/>
</dbReference>
<dbReference type="GO" id="GO:0016491">
    <property type="term" value="F:oxidoreductase activity"/>
    <property type="evidence" value="ECO:0007669"/>
    <property type="project" value="TreeGrafter"/>
</dbReference>
<evidence type="ECO:0000313" key="2">
    <source>
        <dbReference type="EMBL" id="BAL93438.1"/>
    </source>
</evidence>
<dbReference type="PANTHER" id="PTHR12463:SF1">
    <property type="entry name" value="2-OXOGLUTARATE AND FE-DEPENDENT OXYGENASE FAMILY PROTEIN"/>
    <property type="match status" value="1"/>
</dbReference>
<reference evidence="2 3" key="1">
    <citation type="journal article" date="2012" name="J. Bacteriol.">
        <title>Complete genome sequence of phototrophic betaproteobacterium Rubrivivax gelatinosus IL144.</title>
        <authorList>
            <person name="Nagashima S."/>
            <person name="Kamimura A."/>
            <person name="Shimizu T."/>
            <person name="Nakamura-isaki S."/>
            <person name="Aono E."/>
            <person name="Sakamoto K."/>
            <person name="Ichikawa N."/>
            <person name="Nakazawa H."/>
            <person name="Sekine M."/>
            <person name="Yamazaki S."/>
            <person name="Fujita N."/>
            <person name="Shimada K."/>
            <person name="Hanada S."/>
            <person name="Nagashima K.V.P."/>
        </authorList>
    </citation>
    <scope>NUCLEOTIDE SEQUENCE [LARGE SCALE GENOMIC DNA]</scope>
    <source>
        <strain evidence="3">NBRC 100245 / IL144</strain>
    </source>
</reference>
<dbReference type="AlphaFoldDB" id="I0HKA1"/>
<accession>I0HKA1</accession>
<dbReference type="Pfam" id="PF13532">
    <property type="entry name" value="2OG-FeII_Oxy_2"/>
    <property type="match status" value="1"/>
</dbReference>
<dbReference type="PROSITE" id="PS51471">
    <property type="entry name" value="FE2OG_OXY"/>
    <property type="match status" value="1"/>
</dbReference>
<dbReference type="InterPro" id="IPR027450">
    <property type="entry name" value="AlkB-like"/>
</dbReference>
<evidence type="ECO:0000313" key="3">
    <source>
        <dbReference type="Proteomes" id="UP000007883"/>
    </source>
</evidence>
<protein>
    <recommendedName>
        <fullName evidence="1">Fe2OG dioxygenase domain-containing protein</fullName>
    </recommendedName>
</protein>
<proteinExistence type="predicted"/>
<dbReference type="KEGG" id="rge:RGE_00930"/>
<dbReference type="InterPro" id="IPR005123">
    <property type="entry name" value="Oxoglu/Fe-dep_dioxygenase_dom"/>
</dbReference>
<dbReference type="eggNOG" id="COG3145">
    <property type="taxonomic scope" value="Bacteria"/>
</dbReference>
<dbReference type="InterPro" id="IPR032857">
    <property type="entry name" value="ALKBH4"/>
</dbReference>
<dbReference type="PANTHER" id="PTHR12463">
    <property type="entry name" value="OXYGENASE-RELATED"/>
    <property type="match status" value="1"/>
</dbReference>
<dbReference type="SUPFAM" id="SSF51197">
    <property type="entry name" value="Clavaminate synthase-like"/>
    <property type="match status" value="1"/>
</dbReference>
<evidence type="ECO:0000259" key="1">
    <source>
        <dbReference type="PROSITE" id="PS51471"/>
    </source>
</evidence>
<sequence>MNTPLSTAQPDLFGSADVLPPGFVFTPGFVTPAEEAALIALAATLPFAEARYHQYTARRRVVAWGSARHAITGDEPKRQPLQALPPLLQALRTRLGTWAGLAADEIVQVLMSEYRPGTPLGWHRDAPQYELIAGVSLGGPARLRLRPWPPESGDRNEVISLDLAPRSAYRMSGPARWGWQHGLPPVPAQRWSVTMRSARR</sequence>
<gene>
    <name evidence="2" type="ordered locus">RGE_00930</name>
</gene>
<dbReference type="STRING" id="983917.RGE_00930"/>
<dbReference type="Proteomes" id="UP000007883">
    <property type="component" value="Chromosome"/>
</dbReference>
<dbReference type="GO" id="GO:0070988">
    <property type="term" value="P:demethylation"/>
    <property type="evidence" value="ECO:0007669"/>
    <property type="project" value="InterPro"/>
</dbReference>
<organism evidence="2 3">
    <name type="scientific">Rubrivivax gelatinosus (strain NBRC 100245 / IL144)</name>
    <dbReference type="NCBI Taxonomy" id="983917"/>
    <lineage>
        <taxon>Bacteria</taxon>
        <taxon>Pseudomonadati</taxon>
        <taxon>Pseudomonadota</taxon>
        <taxon>Betaproteobacteria</taxon>
        <taxon>Burkholderiales</taxon>
        <taxon>Sphaerotilaceae</taxon>
        <taxon>Rubrivivax</taxon>
    </lineage>
</organism>
<dbReference type="HOGENOM" id="CLU_093795_0_0_4"/>
<dbReference type="EMBL" id="AP012320">
    <property type="protein sequence ID" value="BAL93438.1"/>
    <property type="molecule type" value="Genomic_DNA"/>
</dbReference>
<dbReference type="RefSeq" id="WP_014426330.1">
    <property type="nucleotide sequence ID" value="NC_017075.1"/>
</dbReference>
<feature type="domain" description="Fe2OG dioxygenase" evidence="1">
    <location>
        <begin position="105"/>
        <end position="199"/>
    </location>
</feature>
<keyword evidence="3" id="KW-1185">Reference proteome</keyword>